<name>A0A2T5BEL8_MYCDI</name>
<keyword evidence="1" id="KW-0732">Signal</keyword>
<dbReference type="Proteomes" id="UP000241247">
    <property type="component" value="Unassembled WGS sequence"/>
</dbReference>
<comment type="caution">
    <text evidence="2">The sequence shown here is derived from an EMBL/GenBank/DDBJ whole genome shotgun (WGS) entry which is preliminary data.</text>
</comment>
<reference evidence="2 3" key="1">
    <citation type="submission" date="2018-04" db="EMBL/GenBank/DDBJ databases">
        <title>Genomic Encyclopedia of Type Strains, Phase IV (KMG-IV): sequencing the most valuable type-strain genomes for metagenomic binning, comparative biology and taxonomic classification.</title>
        <authorList>
            <person name="Goeker M."/>
        </authorList>
    </citation>
    <scope>NUCLEOTIDE SEQUENCE [LARGE SCALE GENOMIC DNA]</scope>
    <source>
        <strain evidence="2 3">DSM 7138</strain>
    </source>
</reference>
<evidence type="ECO:0000313" key="3">
    <source>
        <dbReference type="Proteomes" id="UP000241247"/>
    </source>
</evidence>
<proteinExistence type="predicted"/>
<keyword evidence="3" id="KW-1185">Reference proteome</keyword>
<evidence type="ECO:0000313" key="2">
    <source>
        <dbReference type="EMBL" id="PTM97398.1"/>
    </source>
</evidence>
<dbReference type="EMBL" id="PZZZ01000002">
    <property type="protein sequence ID" value="PTM97398.1"/>
    <property type="molecule type" value="Genomic_DNA"/>
</dbReference>
<evidence type="ECO:0008006" key="4">
    <source>
        <dbReference type="Google" id="ProtNLM"/>
    </source>
</evidence>
<feature type="chain" id="PRO_5015464093" description="PXPV repeat-containing protein" evidence="1">
    <location>
        <begin position="28"/>
        <end position="137"/>
    </location>
</feature>
<sequence>MSRCRSLVYAGSIGLAAVLAAVCSASAAPPIIPAVVVGSQVQPAGYACNAYSCWHYGLYYNPVYRPYLNYYPPYGAPVYGPYAYRPYYMYPSYGYRPYALYYPPYAPYYRPAAPFYPYRQYYRVYQTPYYAPYGNSW</sequence>
<evidence type="ECO:0000256" key="1">
    <source>
        <dbReference type="SAM" id="SignalP"/>
    </source>
</evidence>
<organism evidence="2 3">
    <name type="scientific">Mycoplana dimorpha</name>
    <dbReference type="NCBI Taxonomy" id="28320"/>
    <lineage>
        <taxon>Bacteria</taxon>
        <taxon>Pseudomonadati</taxon>
        <taxon>Pseudomonadota</taxon>
        <taxon>Alphaproteobacteria</taxon>
        <taxon>Hyphomicrobiales</taxon>
        <taxon>Rhizobiaceae</taxon>
        <taxon>Mycoplana</taxon>
    </lineage>
</organism>
<accession>A0A2T5BEL8</accession>
<dbReference type="AlphaFoldDB" id="A0A2T5BEL8"/>
<feature type="signal peptide" evidence="1">
    <location>
        <begin position="1"/>
        <end position="27"/>
    </location>
</feature>
<protein>
    <recommendedName>
        <fullName evidence="4">PXPV repeat-containing protein</fullName>
    </recommendedName>
</protein>
<dbReference type="RefSeq" id="WP_108001682.1">
    <property type="nucleotide sequence ID" value="NZ_JBHEEX010000001.1"/>
</dbReference>
<gene>
    <name evidence="2" type="ORF">C7449_102270</name>
</gene>